<feature type="signal peptide" evidence="5">
    <location>
        <begin position="1"/>
        <end position="23"/>
    </location>
</feature>
<reference evidence="7" key="1">
    <citation type="submission" date="2025-08" db="UniProtKB">
        <authorList>
            <consortium name="Ensembl"/>
        </authorList>
    </citation>
    <scope>IDENTIFICATION</scope>
</reference>
<dbReference type="Pfam" id="PF22352">
    <property type="entry name" value="K319L-like_PKD"/>
    <property type="match status" value="1"/>
</dbReference>
<evidence type="ECO:0000256" key="5">
    <source>
        <dbReference type="SAM" id="SignalP"/>
    </source>
</evidence>
<dbReference type="GO" id="GO:0008544">
    <property type="term" value="P:epidermis development"/>
    <property type="evidence" value="ECO:0007669"/>
    <property type="project" value="TreeGrafter"/>
</dbReference>
<comment type="subcellular location">
    <subcellularLocation>
        <location evidence="1">Membrane</location>
    </subcellularLocation>
</comment>
<dbReference type="PROSITE" id="PS50986">
    <property type="entry name" value="MANSC"/>
    <property type="match status" value="1"/>
</dbReference>
<dbReference type="SMART" id="SM00765">
    <property type="entry name" value="MANEC"/>
    <property type="match status" value="1"/>
</dbReference>
<dbReference type="AlphaFoldDB" id="A0A8B9GPP6"/>
<evidence type="ECO:0000313" key="7">
    <source>
        <dbReference type="Ensembl" id="ENSAMXP00005000603.1"/>
    </source>
</evidence>
<dbReference type="Gene3D" id="2.60.40.10">
    <property type="entry name" value="Immunoglobulins"/>
    <property type="match status" value="1"/>
</dbReference>
<evidence type="ECO:0000256" key="4">
    <source>
        <dbReference type="ARBA" id="ARBA00023180"/>
    </source>
</evidence>
<evidence type="ECO:0000256" key="3">
    <source>
        <dbReference type="ARBA" id="ARBA00023136"/>
    </source>
</evidence>
<organism evidence="7 8">
    <name type="scientific">Astyanax mexicanus</name>
    <name type="common">Blind cave fish</name>
    <name type="synonym">Astyanax fasciatus mexicanus</name>
    <dbReference type="NCBI Taxonomy" id="7994"/>
    <lineage>
        <taxon>Eukaryota</taxon>
        <taxon>Metazoa</taxon>
        <taxon>Chordata</taxon>
        <taxon>Craniata</taxon>
        <taxon>Vertebrata</taxon>
        <taxon>Euteleostomi</taxon>
        <taxon>Actinopterygii</taxon>
        <taxon>Neopterygii</taxon>
        <taxon>Teleostei</taxon>
        <taxon>Ostariophysi</taxon>
        <taxon>Characiformes</taxon>
        <taxon>Characoidei</taxon>
        <taxon>Acestrorhamphidae</taxon>
        <taxon>Acestrorhamphinae</taxon>
        <taxon>Astyanax</taxon>
    </lineage>
</organism>
<feature type="domain" description="MANSC" evidence="6">
    <location>
        <begin position="37"/>
        <end position="123"/>
    </location>
</feature>
<proteinExistence type="predicted"/>
<dbReference type="Ensembl" id="ENSAMXT00005000681.1">
    <property type="protein sequence ID" value="ENSAMXP00005000603.1"/>
    <property type="gene ID" value="ENSAMXG00005000357.1"/>
</dbReference>
<keyword evidence="3" id="KW-0472">Membrane</keyword>
<dbReference type="GO" id="GO:0030198">
    <property type="term" value="P:extracellular matrix organization"/>
    <property type="evidence" value="ECO:0007669"/>
    <property type="project" value="TreeGrafter"/>
</dbReference>
<evidence type="ECO:0000256" key="2">
    <source>
        <dbReference type="ARBA" id="ARBA00022729"/>
    </source>
</evidence>
<dbReference type="Proteomes" id="UP000694621">
    <property type="component" value="Unplaced"/>
</dbReference>
<dbReference type="GO" id="GO:0004867">
    <property type="term" value="F:serine-type endopeptidase inhibitor activity"/>
    <property type="evidence" value="ECO:0007669"/>
    <property type="project" value="TreeGrafter"/>
</dbReference>
<keyword evidence="4" id="KW-0325">Glycoprotein</keyword>
<name>A0A8B9GPP6_ASTMX</name>
<dbReference type="GO" id="GO:0060429">
    <property type="term" value="P:epithelium development"/>
    <property type="evidence" value="ECO:0007669"/>
    <property type="project" value="TreeGrafter"/>
</dbReference>
<evidence type="ECO:0000256" key="1">
    <source>
        <dbReference type="ARBA" id="ARBA00004370"/>
    </source>
</evidence>
<dbReference type="InterPro" id="IPR013783">
    <property type="entry name" value="Ig-like_fold"/>
</dbReference>
<dbReference type="Pfam" id="PF07502">
    <property type="entry name" value="MANEC"/>
    <property type="match status" value="1"/>
</dbReference>
<accession>A0A8B9GPP6</accession>
<evidence type="ECO:0000313" key="8">
    <source>
        <dbReference type="Proteomes" id="UP000694621"/>
    </source>
</evidence>
<keyword evidence="2 5" id="KW-0732">Signal</keyword>
<protein>
    <recommendedName>
        <fullName evidence="6">MANSC domain-containing protein</fullName>
    </recommendedName>
</protein>
<dbReference type="GO" id="GO:0005886">
    <property type="term" value="C:plasma membrane"/>
    <property type="evidence" value="ECO:0007669"/>
    <property type="project" value="TreeGrafter"/>
</dbReference>
<dbReference type="InterPro" id="IPR011106">
    <property type="entry name" value="MANSC_N"/>
</dbReference>
<dbReference type="InterPro" id="IPR013980">
    <property type="entry name" value="MANSC_dom"/>
</dbReference>
<dbReference type="PANTHER" id="PTHR46750:SF1">
    <property type="entry name" value="KUNITZ-TYPE PROTEASE INHIBITOR 1"/>
    <property type="match status" value="1"/>
</dbReference>
<dbReference type="PANTHER" id="PTHR46750">
    <property type="entry name" value="KUNITZ-TYPE PROTEASE INHIBITOR 1"/>
    <property type="match status" value="1"/>
</dbReference>
<evidence type="ECO:0000259" key="6">
    <source>
        <dbReference type="PROSITE" id="PS50986"/>
    </source>
</evidence>
<sequence>MALHRLCLLAVVLSVLLLDVSEAQESPQQCMSKFTQGKDGFVLDTDESVKEGATFLSSPQVSTVSECVSACCSDPNCNLALIESTSEESTSEESTIHACFTFNCLYKQKQVCRFVRKTGFKNYLLNSGEDKPPKAKAGQDRVIQPNEVVTLNGIESKDDHKIVDFKWTLVSGNPSAVIEIKTFWSRGGQYIFAMTILMEI</sequence>
<feature type="chain" id="PRO_5034420585" description="MANSC domain-containing protein" evidence="5">
    <location>
        <begin position="24"/>
        <end position="200"/>
    </location>
</feature>